<dbReference type="KEGG" id="xyl:ET495_16690"/>
<keyword evidence="2" id="KW-0238">DNA-binding</keyword>
<feature type="domain" description="HTH lacI-type" evidence="4">
    <location>
        <begin position="5"/>
        <end position="59"/>
    </location>
</feature>
<evidence type="ECO:0000313" key="6">
    <source>
        <dbReference type="Proteomes" id="UP000291758"/>
    </source>
</evidence>
<sequence length="337" mass="35267">MQARASITDVARLAGVSTGTVSNVLNHADRVRPATLAKVTRAIEALDYQPNANARTLAAGSSRLTGLILPDLGNSFFVDVARGAEAAAEEAGHVLMIAHSDGRLEREQRYLKAFDEERASGVLLGLNDDDHFTALLGSLGRRLPTVSVNLSVPSALSCSVSADNEHGAYLATCHLAGLGRQRLAFVGGPLGLRPIRHRAAGFDRAVKEHAIEHVRTVDPAGVSRADGWSAGQELADDARAGRIDGIVASTDLLAVGVVQALQMAGVAIPGDIAIVGYDNNQATWNSPVAITTVQQPGEAIGRVAMRLLLKEIADGSTHAHETAILEPTLVVRASTVG</sequence>
<dbReference type="CDD" id="cd01392">
    <property type="entry name" value="HTH_LacI"/>
    <property type="match status" value="1"/>
</dbReference>
<evidence type="ECO:0000259" key="4">
    <source>
        <dbReference type="PROSITE" id="PS50932"/>
    </source>
</evidence>
<dbReference type="GO" id="GO:0003700">
    <property type="term" value="F:DNA-binding transcription factor activity"/>
    <property type="evidence" value="ECO:0007669"/>
    <property type="project" value="TreeGrafter"/>
</dbReference>
<dbReference type="SMART" id="SM00354">
    <property type="entry name" value="HTH_LACI"/>
    <property type="match status" value="1"/>
</dbReference>
<dbReference type="InterPro" id="IPR046335">
    <property type="entry name" value="LacI/GalR-like_sensor"/>
</dbReference>
<dbReference type="SUPFAM" id="SSF47413">
    <property type="entry name" value="lambda repressor-like DNA-binding domains"/>
    <property type="match status" value="1"/>
</dbReference>
<dbReference type="GO" id="GO:0000976">
    <property type="term" value="F:transcription cis-regulatory region binding"/>
    <property type="evidence" value="ECO:0007669"/>
    <property type="project" value="TreeGrafter"/>
</dbReference>
<dbReference type="Pfam" id="PF13377">
    <property type="entry name" value="Peripla_BP_3"/>
    <property type="match status" value="1"/>
</dbReference>
<dbReference type="PANTHER" id="PTHR30146">
    <property type="entry name" value="LACI-RELATED TRANSCRIPTIONAL REPRESSOR"/>
    <property type="match status" value="1"/>
</dbReference>
<dbReference type="Gene3D" id="1.10.260.40">
    <property type="entry name" value="lambda repressor-like DNA-binding domains"/>
    <property type="match status" value="1"/>
</dbReference>
<accession>A0A4P6EPZ5</accession>
<dbReference type="OrthoDB" id="37081at2"/>
<organism evidence="5 6">
    <name type="scientific">Xylanimonas allomyrinae</name>
    <dbReference type="NCBI Taxonomy" id="2509459"/>
    <lineage>
        <taxon>Bacteria</taxon>
        <taxon>Bacillati</taxon>
        <taxon>Actinomycetota</taxon>
        <taxon>Actinomycetes</taxon>
        <taxon>Micrococcales</taxon>
        <taxon>Promicromonosporaceae</taxon>
        <taxon>Xylanimonas</taxon>
    </lineage>
</organism>
<evidence type="ECO:0000256" key="2">
    <source>
        <dbReference type="ARBA" id="ARBA00023125"/>
    </source>
</evidence>
<evidence type="ECO:0000256" key="1">
    <source>
        <dbReference type="ARBA" id="ARBA00023015"/>
    </source>
</evidence>
<dbReference type="InterPro" id="IPR000843">
    <property type="entry name" value="HTH_LacI"/>
</dbReference>
<dbReference type="Pfam" id="PF00356">
    <property type="entry name" value="LacI"/>
    <property type="match status" value="1"/>
</dbReference>
<dbReference type="CDD" id="cd06267">
    <property type="entry name" value="PBP1_LacI_sugar_binding-like"/>
    <property type="match status" value="1"/>
</dbReference>
<name>A0A4P6EPZ5_9MICO</name>
<dbReference type="EMBL" id="CP035495">
    <property type="protein sequence ID" value="QAY64566.1"/>
    <property type="molecule type" value="Genomic_DNA"/>
</dbReference>
<keyword evidence="3" id="KW-0804">Transcription</keyword>
<evidence type="ECO:0000313" key="5">
    <source>
        <dbReference type="EMBL" id="QAY64566.1"/>
    </source>
</evidence>
<gene>
    <name evidence="5" type="ORF">ET495_16690</name>
</gene>
<dbReference type="Proteomes" id="UP000291758">
    <property type="component" value="Chromosome"/>
</dbReference>
<dbReference type="Gene3D" id="3.40.50.2300">
    <property type="match status" value="2"/>
</dbReference>
<dbReference type="InterPro" id="IPR028082">
    <property type="entry name" value="Peripla_BP_I"/>
</dbReference>
<dbReference type="PROSITE" id="PS00356">
    <property type="entry name" value="HTH_LACI_1"/>
    <property type="match status" value="1"/>
</dbReference>
<keyword evidence="6" id="KW-1185">Reference proteome</keyword>
<evidence type="ECO:0000256" key="3">
    <source>
        <dbReference type="ARBA" id="ARBA00023163"/>
    </source>
</evidence>
<dbReference type="PANTHER" id="PTHR30146:SF109">
    <property type="entry name" value="HTH-TYPE TRANSCRIPTIONAL REGULATOR GALS"/>
    <property type="match status" value="1"/>
</dbReference>
<dbReference type="InterPro" id="IPR010982">
    <property type="entry name" value="Lambda_DNA-bd_dom_sf"/>
</dbReference>
<dbReference type="SUPFAM" id="SSF53822">
    <property type="entry name" value="Periplasmic binding protein-like I"/>
    <property type="match status" value="1"/>
</dbReference>
<reference evidence="5 6" key="1">
    <citation type="submission" date="2019-01" db="EMBL/GenBank/DDBJ databases">
        <title>Genome sequencing of strain 2JSPR-7.</title>
        <authorList>
            <person name="Heo J."/>
            <person name="Kim S.-J."/>
            <person name="Kim J.-S."/>
            <person name="Hong S.-B."/>
            <person name="Kwon S.-W."/>
        </authorList>
    </citation>
    <scope>NUCLEOTIDE SEQUENCE [LARGE SCALE GENOMIC DNA]</scope>
    <source>
        <strain evidence="5 6">2JSPR-7</strain>
    </source>
</reference>
<keyword evidence="1" id="KW-0805">Transcription regulation</keyword>
<protein>
    <submittedName>
        <fullName evidence="5">LacI family transcriptional regulator</fullName>
    </submittedName>
</protein>
<dbReference type="AlphaFoldDB" id="A0A4P6EPZ5"/>
<dbReference type="PROSITE" id="PS50932">
    <property type="entry name" value="HTH_LACI_2"/>
    <property type="match status" value="1"/>
</dbReference>
<proteinExistence type="predicted"/>